<dbReference type="AlphaFoldDB" id="A0A5N0URZ0"/>
<keyword evidence="10" id="KW-1185">Reference proteome</keyword>
<dbReference type="PANTHER" id="PTHR35333:SF3">
    <property type="entry name" value="BETA-LACTAMASE-TYPE TRANSPEPTIDASE FOLD CONTAINING PROTEIN"/>
    <property type="match status" value="1"/>
</dbReference>
<evidence type="ECO:0000256" key="7">
    <source>
        <dbReference type="SAM" id="SignalP"/>
    </source>
</evidence>
<dbReference type="Pfam" id="PF13354">
    <property type="entry name" value="Beta-lactamase2"/>
    <property type="match status" value="1"/>
</dbReference>
<dbReference type="PANTHER" id="PTHR35333">
    <property type="entry name" value="BETA-LACTAMASE"/>
    <property type="match status" value="1"/>
</dbReference>
<organism evidence="9 10">
    <name type="scientific">Amycolatopsis acidicola</name>
    <dbReference type="NCBI Taxonomy" id="2596893"/>
    <lineage>
        <taxon>Bacteria</taxon>
        <taxon>Bacillati</taxon>
        <taxon>Actinomycetota</taxon>
        <taxon>Actinomycetes</taxon>
        <taxon>Pseudonocardiales</taxon>
        <taxon>Pseudonocardiaceae</taxon>
        <taxon>Amycolatopsis</taxon>
    </lineage>
</organism>
<gene>
    <name evidence="9" type="primary">bla</name>
    <name evidence="9" type="ORF">FPZ12_037640</name>
</gene>
<keyword evidence="3 5" id="KW-0378">Hydrolase</keyword>
<keyword evidence="7" id="KW-0732">Signal</keyword>
<dbReference type="PROSITE" id="PS00146">
    <property type="entry name" value="BETA_LACTAMASE_A"/>
    <property type="match status" value="1"/>
</dbReference>
<dbReference type="InterPro" id="IPR023650">
    <property type="entry name" value="Beta-lactam_class-A_AS"/>
</dbReference>
<dbReference type="InterPro" id="IPR045155">
    <property type="entry name" value="Beta-lactam_cat"/>
</dbReference>
<feature type="chain" id="PRO_5038841457" description="Beta-lactamase" evidence="7">
    <location>
        <begin position="30"/>
        <end position="297"/>
    </location>
</feature>
<dbReference type="GO" id="GO:0030655">
    <property type="term" value="P:beta-lactam antibiotic catabolic process"/>
    <property type="evidence" value="ECO:0007669"/>
    <property type="project" value="InterPro"/>
</dbReference>
<dbReference type="NCBIfam" id="NF033103">
    <property type="entry name" value="bla_class_A"/>
    <property type="match status" value="1"/>
</dbReference>
<dbReference type="EC" id="3.5.2.6" evidence="2 5"/>
<evidence type="ECO:0000256" key="6">
    <source>
        <dbReference type="SAM" id="MobiDB-lite"/>
    </source>
</evidence>
<dbReference type="SUPFAM" id="SSF56601">
    <property type="entry name" value="beta-lactamase/transpeptidase-like"/>
    <property type="match status" value="1"/>
</dbReference>
<dbReference type="Proteomes" id="UP000319769">
    <property type="component" value="Unassembled WGS sequence"/>
</dbReference>
<feature type="signal peptide" evidence="7">
    <location>
        <begin position="1"/>
        <end position="29"/>
    </location>
</feature>
<evidence type="ECO:0000313" key="10">
    <source>
        <dbReference type="Proteomes" id="UP000319769"/>
    </source>
</evidence>
<dbReference type="PRINTS" id="PR00118">
    <property type="entry name" value="BLACTAMASEA"/>
</dbReference>
<dbReference type="OrthoDB" id="9784149at2"/>
<comment type="similarity">
    <text evidence="1 5">Belongs to the class-A beta-lactamase family.</text>
</comment>
<evidence type="ECO:0000259" key="8">
    <source>
        <dbReference type="Pfam" id="PF13354"/>
    </source>
</evidence>
<dbReference type="GO" id="GO:0008800">
    <property type="term" value="F:beta-lactamase activity"/>
    <property type="evidence" value="ECO:0007669"/>
    <property type="project" value="UniProtKB-UniRule"/>
</dbReference>
<dbReference type="EMBL" id="VMNW02000092">
    <property type="protein sequence ID" value="KAA9152108.1"/>
    <property type="molecule type" value="Genomic_DNA"/>
</dbReference>
<feature type="region of interest" description="Disordered" evidence="6">
    <location>
        <begin position="165"/>
        <end position="190"/>
    </location>
</feature>
<accession>A0A5N0URZ0</accession>
<evidence type="ECO:0000256" key="2">
    <source>
        <dbReference type="ARBA" id="ARBA00012865"/>
    </source>
</evidence>
<dbReference type="RefSeq" id="WP_144756022.1">
    <property type="nucleotide sequence ID" value="NZ_VMNW02000092.1"/>
</dbReference>
<feature type="domain" description="Beta-lactamase class A catalytic" evidence="8">
    <location>
        <begin position="56"/>
        <end position="270"/>
    </location>
</feature>
<evidence type="ECO:0000313" key="9">
    <source>
        <dbReference type="EMBL" id="KAA9152108.1"/>
    </source>
</evidence>
<proteinExistence type="inferred from homology"/>
<evidence type="ECO:0000256" key="5">
    <source>
        <dbReference type="RuleBase" id="RU361140"/>
    </source>
</evidence>
<evidence type="ECO:0000256" key="3">
    <source>
        <dbReference type="ARBA" id="ARBA00022801"/>
    </source>
</evidence>
<dbReference type="InterPro" id="IPR000871">
    <property type="entry name" value="Beta-lactam_class-A"/>
</dbReference>
<evidence type="ECO:0000256" key="4">
    <source>
        <dbReference type="ARBA" id="ARBA00023251"/>
    </source>
</evidence>
<comment type="catalytic activity">
    <reaction evidence="5">
        <text>a beta-lactam + H2O = a substituted beta-amino acid</text>
        <dbReference type="Rhea" id="RHEA:20401"/>
        <dbReference type="ChEBI" id="CHEBI:15377"/>
        <dbReference type="ChEBI" id="CHEBI:35627"/>
        <dbReference type="ChEBI" id="CHEBI:140347"/>
        <dbReference type="EC" id="3.5.2.6"/>
    </reaction>
</comment>
<name>A0A5N0URZ0_9PSEU</name>
<keyword evidence="4 5" id="KW-0046">Antibiotic resistance</keyword>
<evidence type="ECO:0000256" key="1">
    <source>
        <dbReference type="ARBA" id="ARBA00009009"/>
    </source>
</evidence>
<dbReference type="Gene3D" id="3.40.710.10">
    <property type="entry name" value="DD-peptidase/beta-lactamase superfamily"/>
    <property type="match status" value="1"/>
</dbReference>
<comment type="caution">
    <text evidence="9">The sequence shown here is derived from an EMBL/GenBank/DDBJ whole genome shotgun (WGS) entry which is preliminary data.</text>
</comment>
<dbReference type="GO" id="GO:0046677">
    <property type="term" value="P:response to antibiotic"/>
    <property type="evidence" value="ECO:0007669"/>
    <property type="project" value="UniProtKB-UniRule"/>
</dbReference>
<sequence length="297" mass="31439">MSVSHTLRRRPVRVTLVALALASATACSAVPAAAPPASHQLQDFQQLEATFGARLGVYAVDTGTGRTVTYRADERFPFASTYKALAAGAVLQREPLEELDRKITYGSGDLVNYSPVTEKHVADGMSLRDVMDAALRYSDNTAGNLLFAELGGPAGFTAAMRALGDTTTQSDRRETELNEGTPGDLRDTSTPRALADDLRAFGVGNALPDNKKKVLLDFMRANTTGGELIRAGVPQGWQVADKTGNASYATRNDIAVVWPPQGAPIVVAILSTKPAKDAGYDNKLIAQAASTALGSFL</sequence>
<reference evidence="9" key="1">
    <citation type="submission" date="2019-09" db="EMBL/GenBank/DDBJ databases">
        <authorList>
            <person name="Teo W.F.A."/>
            <person name="Duangmal K."/>
        </authorList>
    </citation>
    <scope>NUCLEOTIDE SEQUENCE [LARGE SCALE GENOMIC DNA]</scope>
    <source>
        <strain evidence="9">K81G1</strain>
    </source>
</reference>
<protein>
    <recommendedName>
        <fullName evidence="2 5">Beta-lactamase</fullName>
        <ecNumber evidence="2 5">3.5.2.6</ecNumber>
    </recommendedName>
</protein>
<dbReference type="InterPro" id="IPR012338">
    <property type="entry name" value="Beta-lactam/transpept-like"/>
</dbReference>